<evidence type="ECO:0000313" key="12">
    <source>
        <dbReference type="Proteomes" id="UP000077623"/>
    </source>
</evidence>
<dbReference type="PANTHER" id="PTHR11538">
    <property type="entry name" value="PHENYLALANYL-TRNA SYNTHETASE"/>
    <property type="match status" value="1"/>
</dbReference>
<keyword evidence="6" id="KW-0460">Magnesium</keyword>
<evidence type="ECO:0000259" key="10">
    <source>
        <dbReference type="Pfam" id="PF02912"/>
    </source>
</evidence>
<evidence type="ECO:0000256" key="2">
    <source>
        <dbReference type="ARBA" id="ARBA00022598"/>
    </source>
</evidence>
<evidence type="ECO:0000313" key="11">
    <source>
        <dbReference type="EMBL" id="OAL10232.1"/>
    </source>
</evidence>
<feature type="domain" description="Phenylalanyl-tRNA synthetase" evidence="9">
    <location>
        <begin position="77"/>
        <end position="318"/>
    </location>
</feature>
<protein>
    <submittedName>
        <fullName evidence="11">Phenylalanine--tRNA ligase subunit alpha</fullName>
    </submittedName>
</protein>
<dbReference type="GO" id="GO:0046872">
    <property type="term" value="F:metal ion binding"/>
    <property type="evidence" value="ECO:0007669"/>
    <property type="project" value="UniProtKB-KW"/>
</dbReference>
<dbReference type="GO" id="GO:0005524">
    <property type="term" value="F:ATP binding"/>
    <property type="evidence" value="ECO:0007669"/>
    <property type="project" value="UniProtKB-KW"/>
</dbReference>
<sequence>MIKEKIKNAKDIQEALALKKAFEEEYINVLKEEIAIASVDQKKELGIRINTLKKEVEEAFYEFKKLYEEKALNIDTLDLSIPNLNFNNYSLNYLSEIKSDLIKLFYSLGFHIEAGKEVVTEEEAFDNLCFTPDHPSKSESETFYFNNGTILRPHCTTNSIIFLKENKGNKCATIGAVYRKDDESARHTHQFTQLDFVWVEKGMNLANLKWMLGVITKAIFGENREYRFRNSYFPFTQPSLEIDMRCTCTSKNCKICKGSGWIEVLGAGLLKSEILNNFGYSSEYEAIAGGVGLERLAMIKYHISDIRKLYTNNFSFLRDDYY</sequence>
<evidence type="ECO:0000256" key="6">
    <source>
        <dbReference type="ARBA" id="ARBA00022842"/>
    </source>
</evidence>
<reference evidence="12" key="1">
    <citation type="submission" date="2016-04" db="EMBL/GenBank/DDBJ databases">
        <authorList>
            <person name="Quiroz-Castaneda R.E."/>
            <person name="Martinez-Ocampo F."/>
        </authorList>
    </citation>
    <scope>NUCLEOTIDE SEQUENCE [LARGE SCALE GENOMIC DNA]</scope>
    <source>
        <strain evidence="12">INIFAP01</strain>
    </source>
</reference>
<dbReference type="PANTHER" id="PTHR11538:SF41">
    <property type="entry name" value="PHENYLALANINE--TRNA LIGASE, MITOCHONDRIAL"/>
    <property type="match status" value="1"/>
</dbReference>
<keyword evidence="2 11" id="KW-0436">Ligase</keyword>
<dbReference type="STRING" id="432608.A6V39_02195"/>
<dbReference type="GO" id="GO:0006432">
    <property type="term" value="P:phenylalanyl-tRNA aminoacylation"/>
    <property type="evidence" value="ECO:0007669"/>
    <property type="project" value="InterPro"/>
</dbReference>
<organism evidence="11 12">
    <name type="scientific">Candidatus Mycoplasma haematobovis</name>
    <dbReference type="NCBI Taxonomy" id="432608"/>
    <lineage>
        <taxon>Bacteria</taxon>
        <taxon>Bacillati</taxon>
        <taxon>Mycoplasmatota</taxon>
        <taxon>Mollicutes</taxon>
        <taxon>Mycoplasmataceae</taxon>
        <taxon>Mycoplasma</taxon>
    </lineage>
</organism>
<feature type="domain" description="Phenylalanine-tRNA ligase class II N-terminal" evidence="10">
    <location>
        <begin position="31"/>
        <end position="73"/>
    </location>
</feature>
<dbReference type="GO" id="GO:0000049">
    <property type="term" value="F:tRNA binding"/>
    <property type="evidence" value="ECO:0007669"/>
    <property type="project" value="InterPro"/>
</dbReference>
<keyword evidence="8" id="KW-0030">Aminoacyl-tRNA synthetase</keyword>
<dbReference type="Gene3D" id="3.30.930.10">
    <property type="entry name" value="Bira Bifunctional Protein, Domain 2"/>
    <property type="match status" value="1"/>
</dbReference>
<name>A0A1A9QCC8_9MOLU</name>
<dbReference type="SUPFAM" id="SSF55681">
    <property type="entry name" value="Class II aaRS and biotin synthetases"/>
    <property type="match status" value="1"/>
</dbReference>
<dbReference type="GO" id="GO:0005737">
    <property type="term" value="C:cytoplasm"/>
    <property type="evidence" value="ECO:0007669"/>
    <property type="project" value="InterPro"/>
</dbReference>
<dbReference type="RefSeq" id="WP_187150081.1">
    <property type="nucleotide sequence ID" value="NZ_LWUJ01000011.1"/>
</dbReference>
<dbReference type="Proteomes" id="UP000077623">
    <property type="component" value="Unassembled WGS sequence"/>
</dbReference>
<dbReference type="InterPro" id="IPR004529">
    <property type="entry name" value="Phe-tRNA-synth_IIc_asu"/>
</dbReference>
<dbReference type="Pfam" id="PF01409">
    <property type="entry name" value="tRNA-synt_2d"/>
    <property type="match status" value="1"/>
</dbReference>
<keyword evidence="7" id="KW-0648">Protein biosynthesis</keyword>
<dbReference type="NCBIfam" id="TIGR00468">
    <property type="entry name" value="pheS"/>
    <property type="match status" value="1"/>
</dbReference>
<dbReference type="CDD" id="cd00496">
    <property type="entry name" value="PheRS_alpha_core"/>
    <property type="match status" value="1"/>
</dbReference>
<keyword evidence="3" id="KW-0479">Metal-binding</keyword>
<dbReference type="Pfam" id="PF02912">
    <property type="entry name" value="Phe_tRNA-synt_N"/>
    <property type="match status" value="1"/>
</dbReference>
<evidence type="ECO:0000256" key="4">
    <source>
        <dbReference type="ARBA" id="ARBA00022741"/>
    </source>
</evidence>
<comment type="caution">
    <text evidence="11">The sequence shown here is derived from an EMBL/GenBank/DDBJ whole genome shotgun (WGS) entry which is preliminary data.</text>
</comment>
<dbReference type="InterPro" id="IPR045864">
    <property type="entry name" value="aa-tRNA-synth_II/BPL/LPL"/>
</dbReference>
<dbReference type="EMBL" id="LWUJ01000011">
    <property type="protein sequence ID" value="OAL10232.1"/>
    <property type="molecule type" value="Genomic_DNA"/>
</dbReference>
<evidence type="ECO:0000256" key="5">
    <source>
        <dbReference type="ARBA" id="ARBA00022840"/>
    </source>
</evidence>
<dbReference type="InterPro" id="IPR004188">
    <property type="entry name" value="Phe-tRNA_ligase_II_N"/>
</dbReference>
<accession>A0A1A9QCC8</accession>
<keyword evidence="1" id="KW-0963">Cytoplasm</keyword>
<proteinExistence type="predicted"/>
<keyword evidence="5" id="KW-0067">ATP-binding</keyword>
<dbReference type="AlphaFoldDB" id="A0A1A9QCC8"/>
<evidence type="ECO:0000256" key="1">
    <source>
        <dbReference type="ARBA" id="ARBA00022490"/>
    </source>
</evidence>
<dbReference type="GO" id="GO:0004826">
    <property type="term" value="F:phenylalanine-tRNA ligase activity"/>
    <property type="evidence" value="ECO:0007669"/>
    <property type="project" value="InterPro"/>
</dbReference>
<evidence type="ECO:0000256" key="8">
    <source>
        <dbReference type="ARBA" id="ARBA00023146"/>
    </source>
</evidence>
<gene>
    <name evidence="11" type="ORF">A6V39_02195</name>
</gene>
<evidence type="ECO:0000256" key="3">
    <source>
        <dbReference type="ARBA" id="ARBA00022723"/>
    </source>
</evidence>
<keyword evidence="4" id="KW-0547">Nucleotide-binding</keyword>
<evidence type="ECO:0000259" key="9">
    <source>
        <dbReference type="Pfam" id="PF01409"/>
    </source>
</evidence>
<keyword evidence="12" id="KW-1185">Reference proteome</keyword>
<evidence type="ECO:0000256" key="7">
    <source>
        <dbReference type="ARBA" id="ARBA00022917"/>
    </source>
</evidence>
<dbReference type="InterPro" id="IPR002319">
    <property type="entry name" value="Phenylalanyl-tRNA_Synthase"/>
</dbReference>